<dbReference type="InterPro" id="IPR021953">
    <property type="entry name" value="DUF3570"/>
</dbReference>
<keyword evidence="3" id="KW-1185">Reference proteome</keyword>
<feature type="signal peptide" evidence="1">
    <location>
        <begin position="1"/>
        <end position="21"/>
    </location>
</feature>
<dbReference type="EMBL" id="BAABWH010000002">
    <property type="protein sequence ID" value="GAA6144881.1"/>
    <property type="molecule type" value="Genomic_DNA"/>
</dbReference>
<comment type="caution">
    <text evidence="2">The sequence shown here is derived from an EMBL/GenBank/DDBJ whole genome shotgun (WGS) entry which is preliminary data.</text>
</comment>
<name>A0ABP9ZXM9_9GAMM</name>
<gene>
    <name evidence="2" type="ORF">NBRC116585_09980</name>
</gene>
<reference evidence="2 3" key="1">
    <citation type="submission" date="2024-04" db="EMBL/GenBank/DDBJ databases">
        <title>Draft genome sequence of Thalassolituus maritimus NBRC 116585.</title>
        <authorList>
            <person name="Miyakawa T."/>
            <person name="Kusuya Y."/>
            <person name="Miura T."/>
        </authorList>
    </citation>
    <scope>NUCLEOTIDE SEQUENCE [LARGE SCALE GENOMIC DNA]</scope>
    <source>
        <strain evidence="2 3">5NW40-0001</strain>
    </source>
</reference>
<dbReference type="RefSeq" id="WP_353293819.1">
    <property type="nucleotide sequence ID" value="NZ_BAABWH010000002.1"/>
</dbReference>
<accession>A0ABP9ZXM9</accession>
<dbReference type="Pfam" id="PF12094">
    <property type="entry name" value="DUF3570"/>
    <property type="match status" value="1"/>
</dbReference>
<proteinExistence type="predicted"/>
<evidence type="ECO:0000313" key="2">
    <source>
        <dbReference type="EMBL" id="GAA6144881.1"/>
    </source>
</evidence>
<organism evidence="2 3">
    <name type="scientific">Thalassolituus maritimus</name>
    <dbReference type="NCBI Taxonomy" id="484498"/>
    <lineage>
        <taxon>Bacteria</taxon>
        <taxon>Pseudomonadati</taxon>
        <taxon>Pseudomonadota</taxon>
        <taxon>Gammaproteobacteria</taxon>
        <taxon>Oceanospirillales</taxon>
        <taxon>Oceanospirillaceae</taxon>
        <taxon>Thalassolituus</taxon>
    </lineage>
</organism>
<sequence>MKAKNSLAALAAVAAAMPGHADPVPTEKAISYRFSEYQEGEIPENRTFSSVIERYNIEVHQLGYRRPLSGNWYLRSEMQYETMSGASPMQTYQNADGQSVVLMSGASIEESRFDLKLSPTRYFDGTGKGAIDGTLGGTLALSTENDYNSVSLGVDATLNLFDKHTTLLGSISTSYDMLAPTDAMLSESRQAADGQVKRSISIYEGVSQVINKSTVLQIGGGFTRLTGYLSDPYKLEDRRPDDRTQFLLDSRLRRYYKVLSGAAIHLDYRYISDSWGIHSNTVDLAWAQKMSAGRMDIFLTPSVRYYRQTQASFYSVDASGDEMFTSSDYRLSSYGAVSAGVEARFVFGGFQLSVDWQQYVSDEEMMLLQIPDEEAPALVNYSILSIGVEYRRE</sequence>
<evidence type="ECO:0000256" key="1">
    <source>
        <dbReference type="SAM" id="SignalP"/>
    </source>
</evidence>
<protein>
    <submittedName>
        <fullName evidence="2">DUF3570 domain-containing protein</fullName>
    </submittedName>
</protein>
<evidence type="ECO:0000313" key="3">
    <source>
        <dbReference type="Proteomes" id="UP001481413"/>
    </source>
</evidence>
<dbReference type="Proteomes" id="UP001481413">
    <property type="component" value="Unassembled WGS sequence"/>
</dbReference>
<feature type="chain" id="PRO_5045393462" evidence="1">
    <location>
        <begin position="22"/>
        <end position="393"/>
    </location>
</feature>
<keyword evidence="1" id="KW-0732">Signal</keyword>